<accession>A0ACC1S6Q1</accession>
<organism evidence="1 2">
    <name type="scientific">Fusarium decemcellulare</name>
    <dbReference type="NCBI Taxonomy" id="57161"/>
    <lineage>
        <taxon>Eukaryota</taxon>
        <taxon>Fungi</taxon>
        <taxon>Dikarya</taxon>
        <taxon>Ascomycota</taxon>
        <taxon>Pezizomycotina</taxon>
        <taxon>Sordariomycetes</taxon>
        <taxon>Hypocreomycetidae</taxon>
        <taxon>Hypocreales</taxon>
        <taxon>Nectriaceae</taxon>
        <taxon>Fusarium</taxon>
        <taxon>Fusarium decemcellulare species complex</taxon>
    </lineage>
</organism>
<name>A0ACC1S6Q1_9HYPO</name>
<comment type="caution">
    <text evidence="1">The sequence shown here is derived from an EMBL/GenBank/DDBJ whole genome shotgun (WGS) entry which is preliminary data.</text>
</comment>
<proteinExistence type="predicted"/>
<dbReference type="Proteomes" id="UP001148629">
    <property type="component" value="Unassembled WGS sequence"/>
</dbReference>
<keyword evidence="2" id="KW-1185">Reference proteome</keyword>
<sequence length="199" mass="21874">MAQLKHSKSELITAIHAGMISEAWNSGSHYIVAWRNGLLSDIRGHQLEPCTTPIEHILDETLCINGRNYAFIRNSPRGEVFWGLGGFSADKLKSFGLSREQVIASSEWRQNEAGTWIDRSYDTTTKMMQSLVGSPPPDGSSLAQFNLAVCNLDDVGGELRTDQGACVSQIGCLASVAVLNCQHLVMNGVPFPYKNNRFD</sequence>
<dbReference type="EMBL" id="JANRMS010000882">
    <property type="protein sequence ID" value="KAJ3533286.1"/>
    <property type="molecule type" value="Genomic_DNA"/>
</dbReference>
<gene>
    <name evidence="1" type="ORF">NM208_g8055</name>
</gene>
<reference evidence="1" key="1">
    <citation type="submission" date="2022-08" db="EMBL/GenBank/DDBJ databases">
        <title>Genome Sequence of Fusarium decemcellulare.</title>
        <authorList>
            <person name="Buettner E."/>
        </authorList>
    </citation>
    <scope>NUCLEOTIDE SEQUENCE</scope>
    <source>
        <strain evidence="1">Babe19</strain>
    </source>
</reference>
<evidence type="ECO:0000313" key="1">
    <source>
        <dbReference type="EMBL" id="KAJ3533286.1"/>
    </source>
</evidence>
<protein>
    <submittedName>
        <fullName evidence="1">Uncharacterized protein</fullName>
    </submittedName>
</protein>
<evidence type="ECO:0000313" key="2">
    <source>
        <dbReference type="Proteomes" id="UP001148629"/>
    </source>
</evidence>